<dbReference type="OrthoDB" id="9798857at2"/>
<dbReference type="InterPro" id="IPR001647">
    <property type="entry name" value="HTH_TetR"/>
</dbReference>
<dbReference type="EMBL" id="PDOC01000012">
    <property type="protein sequence ID" value="PIL43599.1"/>
    <property type="molecule type" value="Genomic_DNA"/>
</dbReference>
<dbReference type="InterPro" id="IPR009057">
    <property type="entry name" value="Homeodomain-like_sf"/>
</dbReference>
<keyword evidence="2" id="KW-0805">Transcription regulation</keyword>
<organism evidence="8 9">
    <name type="scientific">Massilia eurypsychrophila</name>
    <dbReference type="NCBI Taxonomy" id="1485217"/>
    <lineage>
        <taxon>Bacteria</taxon>
        <taxon>Pseudomonadati</taxon>
        <taxon>Pseudomonadota</taxon>
        <taxon>Betaproteobacteria</taxon>
        <taxon>Burkholderiales</taxon>
        <taxon>Oxalobacteraceae</taxon>
        <taxon>Telluria group</taxon>
        <taxon>Massilia</taxon>
    </lineage>
</organism>
<protein>
    <recommendedName>
        <fullName evidence="7">HTH tetR-type domain-containing protein</fullName>
    </recommendedName>
</protein>
<evidence type="ECO:0000256" key="6">
    <source>
        <dbReference type="SAM" id="Phobius"/>
    </source>
</evidence>
<evidence type="ECO:0000259" key="7">
    <source>
        <dbReference type="PROSITE" id="PS50977"/>
    </source>
</evidence>
<dbReference type="PROSITE" id="PS01081">
    <property type="entry name" value="HTH_TETR_1"/>
    <property type="match status" value="1"/>
</dbReference>
<evidence type="ECO:0000256" key="5">
    <source>
        <dbReference type="PROSITE-ProRule" id="PRU00335"/>
    </source>
</evidence>
<dbReference type="Pfam" id="PF00440">
    <property type="entry name" value="TetR_N"/>
    <property type="match status" value="1"/>
</dbReference>
<dbReference type="PANTHER" id="PTHR43479">
    <property type="entry name" value="ACREF/ENVCD OPERON REPRESSOR-RELATED"/>
    <property type="match status" value="1"/>
</dbReference>
<gene>
    <name evidence="8" type="ORF">CR105_17705</name>
</gene>
<keyword evidence="6" id="KW-1133">Transmembrane helix</keyword>
<dbReference type="PROSITE" id="PS50977">
    <property type="entry name" value="HTH_TETR_2"/>
    <property type="match status" value="1"/>
</dbReference>
<dbReference type="GO" id="GO:0003677">
    <property type="term" value="F:DNA binding"/>
    <property type="evidence" value="ECO:0007669"/>
    <property type="project" value="UniProtKB-UniRule"/>
</dbReference>
<dbReference type="Gene3D" id="1.10.357.10">
    <property type="entry name" value="Tetracycline Repressor, domain 2"/>
    <property type="match status" value="1"/>
</dbReference>
<evidence type="ECO:0000256" key="3">
    <source>
        <dbReference type="ARBA" id="ARBA00023125"/>
    </source>
</evidence>
<dbReference type="PANTHER" id="PTHR43479:SF7">
    <property type="entry name" value="TETR-FAMILY TRANSCRIPTIONAL REGULATOR"/>
    <property type="match status" value="1"/>
</dbReference>
<dbReference type="AlphaFoldDB" id="A0A2G8TC97"/>
<evidence type="ECO:0000313" key="8">
    <source>
        <dbReference type="EMBL" id="PIL43599.1"/>
    </source>
</evidence>
<dbReference type="RefSeq" id="WP_099790589.1">
    <property type="nucleotide sequence ID" value="NZ_JBHLYV010000099.1"/>
</dbReference>
<feature type="transmembrane region" description="Helical" evidence="6">
    <location>
        <begin position="139"/>
        <end position="160"/>
    </location>
</feature>
<keyword evidence="6" id="KW-0472">Membrane</keyword>
<dbReference type="InterPro" id="IPR023772">
    <property type="entry name" value="DNA-bd_HTH_TetR-type_CS"/>
</dbReference>
<dbReference type="InterPro" id="IPR050624">
    <property type="entry name" value="HTH-type_Tx_Regulator"/>
</dbReference>
<sequence>MADKIDRRVRQTRAALLNALPALMMERGYERITIQNLLERADVGRATFYAHFDSKDDLLAGSVANLRTWLVQAWRTEPDQRLGFTLPLFQHLASHRAIYEKSIAPASEMSVERHVRQMLDGLVREDLANRRGQGAQAAAVELAVHYVIGALWSIIVWWVASGMRLPPAEINAIFQRLAFPGLDVTLGEKL</sequence>
<proteinExistence type="predicted"/>
<name>A0A2G8TC97_9BURK</name>
<keyword evidence="9" id="KW-1185">Reference proteome</keyword>
<comment type="caution">
    <text evidence="8">The sequence shown here is derived from an EMBL/GenBank/DDBJ whole genome shotgun (WGS) entry which is preliminary data.</text>
</comment>
<dbReference type="PRINTS" id="PR00455">
    <property type="entry name" value="HTHTETR"/>
</dbReference>
<accession>A0A2G8TC97</accession>
<reference evidence="8 9" key="1">
    <citation type="submission" date="2017-10" db="EMBL/GenBank/DDBJ databases">
        <title>Massilia psychrophilum sp. nov., a novel purple-pigmented bacterium isolated from Tianshan glacier, Xinjiang Municipality, China.</title>
        <authorList>
            <person name="Wang H."/>
        </authorList>
    </citation>
    <scope>NUCLEOTIDE SEQUENCE [LARGE SCALE GENOMIC DNA]</scope>
    <source>
        <strain evidence="8 9">JCM 30074</strain>
    </source>
</reference>
<feature type="domain" description="HTH tetR-type" evidence="7">
    <location>
        <begin position="10"/>
        <end position="70"/>
    </location>
</feature>
<evidence type="ECO:0000256" key="2">
    <source>
        <dbReference type="ARBA" id="ARBA00023015"/>
    </source>
</evidence>
<dbReference type="Proteomes" id="UP000230390">
    <property type="component" value="Unassembled WGS sequence"/>
</dbReference>
<evidence type="ECO:0000256" key="1">
    <source>
        <dbReference type="ARBA" id="ARBA00022491"/>
    </source>
</evidence>
<dbReference type="InterPro" id="IPR039532">
    <property type="entry name" value="TetR_C_Firmicutes"/>
</dbReference>
<feature type="DNA-binding region" description="H-T-H motif" evidence="5">
    <location>
        <begin position="33"/>
        <end position="52"/>
    </location>
</feature>
<dbReference type="Pfam" id="PF14278">
    <property type="entry name" value="TetR_C_8"/>
    <property type="match status" value="1"/>
</dbReference>
<keyword evidence="4" id="KW-0804">Transcription</keyword>
<keyword evidence="1" id="KW-0678">Repressor</keyword>
<keyword evidence="3 5" id="KW-0238">DNA-binding</keyword>
<keyword evidence="6" id="KW-0812">Transmembrane</keyword>
<dbReference type="SUPFAM" id="SSF46689">
    <property type="entry name" value="Homeodomain-like"/>
    <property type="match status" value="1"/>
</dbReference>
<evidence type="ECO:0000256" key="4">
    <source>
        <dbReference type="ARBA" id="ARBA00023163"/>
    </source>
</evidence>
<evidence type="ECO:0000313" key="9">
    <source>
        <dbReference type="Proteomes" id="UP000230390"/>
    </source>
</evidence>